<keyword evidence="1" id="KW-0732">Signal</keyword>
<dbReference type="EMBL" id="KL198046">
    <property type="protein sequence ID" value="KDQ12987.1"/>
    <property type="molecule type" value="Genomic_DNA"/>
</dbReference>
<evidence type="ECO:0000313" key="3">
    <source>
        <dbReference type="Proteomes" id="UP000027195"/>
    </source>
</evidence>
<dbReference type="HOGENOM" id="CLU_118220_0_0_1"/>
<gene>
    <name evidence="2" type="ORF">BOTBODRAFT_33866</name>
</gene>
<keyword evidence="3" id="KW-1185">Reference proteome</keyword>
<reference evidence="3" key="1">
    <citation type="journal article" date="2014" name="Proc. Natl. Acad. Sci. U.S.A.">
        <title>Extensive sampling of basidiomycete genomes demonstrates inadequacy of the white-rot/brown-rot paradigm for wood decay fungi.</title>
        <authorList>
            <person name="Riley R."/>
            <person name="Salamov A.A."/>
            <person name="Brown D.W."/>
            <person name="Nagy L.G."/>
            <person name="Floudas D."/>
            <person name="Held B.W."/>
            <person name="Levasseur A."/>
            <person name="Lombard V."/>
            <person name="Morin E."/>
            <person name="Otillar R."/>
            <person name="Lindquist E.A."/>
            <person name="Sun H."/>
            <person name="LaButti K.M."/>
            <person name="Schmutz J."/>
            <person name="Jabbour D."/>
            <person name="Luo H."/>
            <person name="Baker S.E."/>
            <person name="Pisabarro A.G."/>
            <person name="Walton J.D."/>
            <person name="Blanchette R.A."/>
            <person name="Henrissat B."/>
            <person name="Martin F."/>
            <person name="Cullen D."/>
            <person name="Hibbett D.S."/>
            <person name="Grigoriev I.V."/>
        </authorList>
    </citation>
    <scope>NUCLEOTIDE SEQUENCE [LARGE SCALE GENOMIC DNA]</scope>
    <source>
        <strain evidence="3">FD-172 SS1</strain>
    </source>
</reference>
<evidence type="ECO:0000313" key="2">
    <source>
        <dbReference type="EMBL" id="KDQ12987.1"/>
    </source>
</evidence>
<dbReference type="OrthoDB" id="3349148at2759"/>
<accession>A0A067MM77</accession>
<protein>
    <submittedName>
        <fullName evidence="2">Uncharacterized protein</fullName>
    </submittedName>
</protein>
<feature type="signal peptide" evidence="1">
    <location>
        <begin position="1"/>
        <end position="17"/>
    </location>
</feature>
<feature type="chain" id="PRO_5001644817" evidence="1">
    <location>
        <begin position="18"/>
        <end position="186"/>
    </location>
</feature>
<sequence>MFAATSILLALAASALAAPTPRDVPTENCTSIASGQLATETGEPVSLDDSGKLVYGGSLAVEWQTCTPNFGNYPEEGHIYVPSLSKCLYIASPGEAGPYAVTTGDCSLTNDSSQTFLNFVDQGNGLYWAGITNASGTQVHDPSGTCPAGFYGPSSTATSGPVGLQCSTLSDTVGFQLTNSEASAPA</sequence>
<organism evidence="2 3">
    <name type="scientific">Botryobasidium botryosum (strain FD-172 SS1)</name>
    <dbReference type="NCBI Taxonomy" id="930990"/>
    <lineage>
        <taxon>Eukaryota</taxon>
        <taxon>Fungi</taxon>
        <taxon>Dikarya</taxon>
        <taxon>Basidiomycota</taxon>
        <taxon>Agaricomycotina</taxon>
        <taxon>Agaricomycetes</taxon>
        <taxon>Cantharellales</taxon>
        <taxon>Botryobasidiaceae</taxon>
        <taxon>Botryobasidium</taxon>
    </lineage>
</organism>
<dbReference type="Proteomes" id="UP000027195">
    <property type="component" value="Unassembled WGS sequence"/>
</dbReference>
<proteinExistence type="predicted"/>
<dbReference type="AlphaFoldDB" id="A0A067MM77"/>
<name>A0A067MM77_BOTB1</name>
<dbReference type="InParanoid" id="A0A067MM77"/>
<evidence type="ECO:0000256" key="1">
    <source>
        <dbReference type="SAM" id="SignalP"/>
    </source>
</evidence>